<keyword evidence="3" id="KW-1185">Reference proteome</keyword>
<dbReference type="STRING" id="366584.SAMN05216377_10557"/>
<dbReference type="AlphaFoldDB" id="A0A1G7LED1"/>
<dbReference type="SUPFAM" id="SSF50129">
    <property type="entry name" value="GroES-like"/>
    <property type="match status" value="1"/>
</dbReference>
<feature type="domain" description="Enoyl reductase (ER)" evidence="1">
    <location>
        <begin position="10"/>
        <end position="309"/>
    </location>
</feature>
<dbReference type="InterPro" id="IPR036291">
    <property type="entry name" value="NAD(P)-bd_dom_sf"/>
</dbReference>
<dbReference type="Gene3D" id="3.90.180.10">
    <property type="entry name" value="Medium-chain alcohol dehydrogenases, catalytic domain"/>
    <property type="match status" value="1"/>
</dbReference>
<dbReference type="GO" id="GO:0016491">
    <property type="term" value="F:oxidoreductase activity"/>
    <property type="evidence" value="ECO:0007669"/>
    <property type="project" value="InterPro"/>
</dbReference>
<dbReference type="PANTHER" id="PTHR44013">
    <property type="entry name" value="ZINC-TYPE ALCOHOL DEHYDROGENASE-LIKE PROTEIN C16A3.02C"/>
    <property type="match status" value="1"/>
</dbReference>
<dbReference type="Pfam" id="PF13602">
    <property type="entry name" value="ADH_zinc_N_2"/>
    <property type="match status" value="1"/>
</dbReference>
<dbReference type="Gene3D" id="3.40.50.720">
    <property type="entry name" value="NAD(P)-binding Rossmann-like Domain"/>
    <property type="match status" value="1"/>
</dbReference>
<evidence type="ECO:0000313" key="2">
    <source>
        <dbReference type="EMBL" id="SDF47674.1"/>
    </source>
</evidence>
<dbReference type="InterPro" id="IPR020843">
    <property type="entry name" value="ER"/>
</dbReference>
<dbReference type="CDD" id="cd08267">
    <property type="entry name" value="MDR1"/>
    <property type="match status" value="1"/>
</dbReference>
<dbReference type="InterPro" id="IPR011032">
    <property type="entry name" value="GroES-like_sf"/>
</dbReference>
<dbReference type="Proteomes" id="UP000198967">
    <property type="component" value="Unassembled WGS sequence"/>
</dbReference>
<name>A0A1G7LED1_PSEOR</name>
<dbReference type="OrthoDB" id="3727682at2"/>
<evidence type="ECO:0000313" key="3">
    <source>
        <dbReference type="Proteomes" id="UP000198967"/>
    </source>
</evidence>
<dbReference type="EMBL" id="FNBE01000005">
    <property type="protein sequence ID" value="SDF47674.1"/>
    <property type="molecule type" value="Genomic_DNA"/>
</dbReference>
<proteinExistence type="predicted"/>
<organism evidence="2 3">
    <name type="scientific">Pseudonocardia oroxyli</name>
    <dbReference type="NCBI Taxonomy" id="366584"/>
    <lineage>
        <taxon>Bacteria</taxon>
        <taxon>Bacillati</taxon>
        <taxon>Actinomycetota</taxon>
        <taxon>Actinomycetes</taxon>
        <taxon>Pseudonocardiales</taxon>
        <taxon>Pseudonocardiaceae</taxon>
        <taxon>Pseudonocardia</taxon>
    </lineage>
</organism>
<dbReference type="InterPro" id="IPR052733">
    <property type="entry name" value="Chloroplast_QOR"/>
</dbReference>
<dbReference type="SMART" id="SM00829">
    <property type="entry name" value="PKS_ER"/>
    <property type="match status" value="1"/>
</dbReference>
<gene>
    <name evidence="2" type="ORF">SAMN05216377_10557</name>
</gene>
<dbReference type="Pfam" id="PF08240">
    <property type="entry name" value="ADH_N"/>
    <property type="match status" value="1"/>
</dbReference>
<dbReference type="RefSeq" id="WP_093080327.1">
    <property type="nucleotide sequence ID" value="NZ_FNBE01000005.1"/>
</dbReference>
<protein>
    <submittedName>
        <fullName evidence="2">NADPH:quinone reductase</fullName>
    </submittedName>
</protein>
<accession>A0A1G7LED1</accession>
<sequence>MRAIEQDRYGGPEVLRSAEIAVPEPGAGRVRVRVEAAGLDRGAWHLMAGMPQVVRLATGVRRPRTPVRGREFAGTVEALGERVTGVAVGDPVFGIGEGCFAEFAVARADRIVPRPPELDATGAAALPVSGLTALQAVRDKARVAAGERVLVLGASGGVGSLAVQVAGAFGAIVTGSASPAKHDLVRALGADPVPHDEPGGPYDVIIDCGGHRPLRLLRSLLTPRGRLVIVGSETGGRWLGGTDRSLRAALLSPLVRQRLVGLVSTENAADLRELTRYARPVVDSVLPLAELPAAVRRMLAGDVRGKLVLTP</sequence>
<dbReference type="PANTHER" id="PTHR44013:SF1">
    <property type="entry name" value="ZINC-TYPE ALCOHOL DEHYDROGENASE-LIKE PROTEIN C16A3.02C"/>
    <property type="match status" value="1"/>
</dbReference>
<reference evidence="2 3" key="1">
    <citation type="submission" date="2016-10" db="EMBL/GenBank/DDBJ databases">
        <authorList>
            <person name="de Groot N.N."/>
        </authorList>
    </citation>
    <scope>NUCLEOTIDE SEQUENCE [LARGE SCALE GENOMIC DNA]</scope>
    <source>
        <strain evidence="2 3">CGMCC 4.3143</strain>
    </source>
</reference>
<evidence type="ECO:0000259" key="1">
    <source>
        <dbReference type="SMART" id="SM00829"/>
    </source>
</evidence>
<dbReference type="InterPro" id="IPR013154">
    <property type="entry name" value="ADH-like_N"/>
</dbReference>
<dbReference type="SUPFAM" id="SSF51735">
    <property type="entry name" value="NAD(P)-binding Rossmann-fold domains"/>
    <property type="match status" value="1"/>
</dbReference>